<dbReference type="InterPro" id="IPR027417">
    <property type="entry name" value="P-loop_NTPase"/>
</dbReference>
<dbReference type="FunFam" id="3.40.50.300:FF:002063">
    <property type="entry name" value="DNA helicase related protein"/>
    <property type="match status" value="1"/>
</dbReference>
<dbReference type="InterPro" id="IPR025103">
    <property type="entry name" value="DUF4011"/>
</dbReference>
<dbReference type="Pfam" id="PF13195">
    <property type="entry name" value="DUF4011"/>
    <property type="match status" value="1"/>
</dbReference>
<dbReference type="SMART" id="SM00952">
    <property type="entry name" value="RAP"/>
    <property type="match status" value="1"/>
</dbReference>
<dbReference type="InterPro" id="IPR041679">
    <property type="entry name" value="DNA2/NAM7-like_C"/>
</dbReference>
<sequence>MKTDIFNKKIHKWKTNLIDLSKRNRLMNFKDNVASVIKFKTDLNMMYQSLSSDKSLTVQSIVDLQKFIDKEKRARAKKAAVAEVEDSEFDDIVIFAYEKLENALQSIRLKAKSSLDEKGVNTLYVTFGQLVWKESRDSNFEMKSPLLLFPVTLKRESSDRPYFLERFDDDLTLNPTLVHKIKSDFGIVLPPIDNEEEINIIEYLNTVKEVIKANKDWSVTADAHLGLFSYSKLVMYKDFEQFTSEISNHPIVQKLAGVLKENDHDEYIEADQIEHHDRISKSVESFQILDADSSQQEAILAANNGRSFIISGPPGTGKSQTISNIIAESLAKGKKVLFVSEKKAALEVVKKRLDDKHLGDFCLELHSNTTNKKTVLAELDRTLSQKLSHKSGQNTFEQFDKIKIHLNSYTEALHKLVPPLQLTAFQAHGELSRLADVLELTFAINEVGYITDSNLNEIHDLLGRLRQYAYVLRDSETHIWSGSQVKKFTLELQSDITVKFKRLSSVFKSIDEELYGLIERLGLDWNANPNNLINLQLLNNLLKEIPIVPEDWLSKDGKLTYRSAVCNEAIETFDIFHSAKLNITSAYNEEVWRLDSDQVTSDLASTRDEINMLLDESYLNELVMGSQSTLNDFNSLNVALEDLAETNNDLSQILGFNVDAFNLERMSIFNSILEKVAIRIRPTAHWFEVDSFNKVKEALLETRAIIEEYHSDINSFNQIYERQLLDRMELNGMLDRFMLNYSSVFRFIKNSYRNDQKILNFHLKSPAKRKFNDLLQDVKLIDRVLKKKKWIESEHLRIVSLLGDNYRGLDTNWTELEANIAHMENLNNCLVGNRIPDEKIKLLLLQATMSEMEQVTTLHNKINRSMSVITEASANTNRLLSKNVGDEIDKTPILELRIVIGKIIALSNSFNNAKLALLSYSTKTIFNNYEEMVDDLQSISKYKESKRVIEENKPLFKSVFGDLFTDYDTDWDNVLKSLEWTTRLREVVVDTLPEELVQAIQTRNKLLYEFSNQRLETVSKRIYDSLTLLQFFQSIFPAEAAIFGGKTLKEVDYKNCTEMLENWANESYKLEEWTAVQQILSDANTLGIQEFIQEVKGMEVNEHTDFSAVFLKRFYKLWLDYAYDLLPALQRFNADQHGKLIAQFKTLDKSQLESNGSRVHAILNNIKKARISSSDLTYKVGVLKREISKKTKHKPIRKLFAEIPEVIFALKPCLMMSPMSVSQFIDPSNISFDTVIFDEASQLCTEDAIGAIFRGEQIIIAGDKKQLPPSKFFGTTIEEDEEFVDEDDESNDSYESVLEEASIFMRVKPLLWHYRSKHESLIAFSNNEIYDKELYTFPSSSNVKDDGVSMVYVPDGVYERSTSRRNLNEAKTVAQLVFDHIRRSPERSLGVIAFSEAQQQAILDQIHALRKQYKDSQFESFFDDSKSDYFFVKNLENVQGDERDTIFFSVGYGKDSNGNIHYNFGPLNKPGGERRLNVAVTRAKHEIKLVSSILHSDLDDAKLNKRGPQLLKAYLFYAHTGGKFSSNLGIQHDGEFDSPLEEDVYGALTARGLMLRKQVGCSSYRIDLAVVDPEKPGNYILGIECDGAAYHSSKTARDRDRLRQEILESLGWRIHRIWSQDWFRRKKDEIDKIMSIIKNDARGEL</sequence>
<dbReference type="InterPro" id="IPR049468">
    <property type="entry name" value="Restrct_endonuc-II-like_dom"/>
</dbReference>
<dbReference type="Pfam" id="PF13086">
    <property type="entry name" value="AAA_11"/>
    <property type="match status" value="2"/>
</dbReference>
<dbReference type="EMBL" id="MPTC01000008">
    <property type="protein sequence ID" value="OMD41126.1"/>
    <property type="molecule type" value="Genomic_DNA"/>
</dbReference>
<evidence type="ECO:0000313" key="3">
    <source>
        <dbReference type="Proteomes" id="UP000187439"/>
    </source>
</evidence>
<feature type="domain" description="RAP" evidence="1">
    <location>
        <begin position="1583"/>
        <end position="1640"/>
    </location>
</feature>
<dbReference type="GO" id="GO:0004386">
    <property type="term" value="F:helicase activity"/>
    <property type="evidence" value="ECO:0007669"/>
    <property type="project" value="InterPro"/>
</dbReference>
<dbReference type="SUPFAM" id="SSF52540">
    <property type="entry name" value="P-loop containing nucleoside triphosphate hydrolases"/>
    <property type="match status" value="1"/>
</dbReference>
<dbReference type="PANTHER" id="PTHR10887">
    <property type="entry name" value="DNA2/NAM7 HELICASE FAMILY"/>
    <property type="match status" value="1"/>
</dbReference>
<dbReference type="CDD" id="cd18808">
    <property type="entry name" value="SF1_C_Upf1"/>
    <property type="match status" value="1"/>
</dbReference>
<dbReference type="OrthoDB" id="9757917at2"/>
<dbReference type="PANTHER" id="PTHR10887:SF530">
    <property type="entry name" value="SUPERFAMILY I DNA HELICASES"/>
    <property type="match status" value="1"/>
</dbReference>
<dbReference type="RefSeq" id="WP_076119279.1">
    <property type="nucleotide sequence ID" value="NZ_MPTC01000008.1"/>
</dbReference>
<evidence type="ECO:0000313" key="2">
    <source>
        <dbReference type="EMBL" id="OMD41126.1"/>
    </source>
</evidence>
<dbReference type="Gene3D" id="3.40.960.10">
    <property type="entry name" value="VSR Endonuclease"/>
    <property type="match status" value="1"/>
</dbReference>
<dbReference type="InterPro" id="IPR047187">
    <property type="entry name" value="SF1_C_Upf1"/>
</dbReference>
<comment type="caution">
    <text evidence="2">The sequence shown here is derived from an EMBL/GenBank/DDBJ whole genome shotgun (WGS) entry which is preliminary data.</text>
</comment>
<accession>A0A1R0Y1E8</accession>
<proteinExistence type="predicted"/>
<dbReference type="InterPro" id="IPR013584">
    <property type="entry name" value="RAP"/>
</dbReference>
<dbReference type="InterPro" id="IPR011335">
    <property type="entry name" value="Restrct_endonuc-II-like"/>
</dbReference>
<dbReference type="Gene3D" id="3.40.50.300">
    <property type="entry name" value="P-loop containing nucleotide triphosphate hydrolases"/>
    <property type="match status" value="3"/>
</dbReference>
<dbReference type="Proteomes" id="UP000187439">
    <property type="component" value="Unassembled WGS sequence"/>
</dbReference>
<dbReference type="Pfam" id="PF13087">
    <property type="entry name" value="AAA_12"/>
    <property type="match status" value="1"/>
</dbReference>
<dbReference type="InterPro" id="IPR041677">
    <property type="entry name" value="DNA2/NAM7_AAA_11"/>
</dbReference>
<gene>
    <name evidence="2" type="ORF">BSK52_11895</name>
</gene>
<name>A0A1R0Y1E8_9BACL</name>
<organism evidence="2 3">
    <name type="scientific">Paenibacillus odorifer</name>
    <dbReference type="NCBI Taxonomy" id="189426"/>
    <lineage>
        <taxon>Bacteria</taxon>
        <taxon>Bacillati</taxon>
        <taxon>Bacillota</taxon>
        <taxon>Bacilli</taxon>
        <taxon>Bacillales</taxon>
        <taxon>Paenibacillaceae</taxon>
        <taxon>Paenibacillus</taxon>
    </lineage>
</organism>
<reference evidence="2 3" key="1">
    <citation type="submission" date="2016-10" db="EMBL/GenBank/DDBJ databases">
        <title>Paenibacillus species isolates.</title>
        <authorList>
            <person name="Beno S.M."/>
        </authorList>
    </citation>
    <scope>NUCLEOTIDE SEQUENCE [LARGE SCALE GENOMIC DNA]</scope>
    <source>
        <strain evidence="2 3">FSL H7-0710</strain>
    </source>
</reference>
<protein>
    <recommendedName>
        <fullName evidence="1">RAP domain-containing protein</fullName>
    </recommendedName>
</protein>
<evidence type="ECO:0000259" key="1">
    <source>
        <dbReference type="SMART" id="SM00952"/>
    </source>
</evidence>
<dbReference type="InterPro" id="IPR045055">
    <property type="entry name" value="DNA2/NAM7-like"/>
</dbReference>
<dbReference type="Pfam" id="PF18741">
    <property type="entry name" value="MTES_1575"/>
    <property type="match status" value="1"/>
</dbReference>
<dbReference type="FunFam" id="3.40.960.10:FF:000002">
    <property type="entry name" value="DNA helicase related protein"/>
    <property type="match status" value="1"/>
</dbReference>
<dbReference type="SUPFAM" id="SSF52980">
    <property type="entry name" value="Restriction endonuclease-like"/>
    <property type="match status" value="1"/>
</dbReference>